<dbReference type="SMART" id="SM00834">
    <property type="entry name" value="CxxC_CXXC_SSSS"/>
    <property type="match status" value="1"/>
</dbReference>
<keyword evidence="4" id="KW-1185">Reference proteome</keyword>
<dbReference type="RefSeq" id="WP_342022543.1">
    <property type="nucleotide sequence ID" value="NZ_CP151657.1"/>
</dbReference>
<feature type="domain" description="Putative regulatory protein FmdB zinc ribbon" evidence="2">
    <location>
        <begin position="1"/>
        <end position="40"/>
    </location>
</feature>
<organism evidence="3 4">
    <name type="scientific">Arthrobacter citreus</name>
    <dbReference type="NCBI Taxonomy" id="1670"/>
    <lineage>
        <taxon>Bacteria</taxon>
        <taxon>Bacillati</taxon>
        <taxon>Actinomycetota</taxon>
        <taxon>Actinomycetes</taxon>
        <taxon>Micrococcales</taxon>
        <taxon>Micrococcaceae</taxon>
        <taxon>Arthrobacter</taxon>
    </lineage>
</organism>
<evidence type="ECO:0000256" key="1">
    <source>
        <dbReference type="SAM" id="MobiDB-lite"/>
    </source>
</evidence>
<name>A0ABZ2ZT38_9MICC</name>
<feature type="compositionally biased region" description="Low complexity" evidence="1">
    <location>
        <begin position="126"/>
        <end position="142"/>
    </location>
</feature>
<proteinExistence type="predicted"/>
<dbReference type="EMBL" id="CP151657">
    <property type="protein sequence ID" value="WZP14886.1"/>
    <property type="molecule type" value="Genomic_DNA"/>
</dbReference>
<feature type="region of interest" description="Disordered" evidence="1">
    <location>
        <begin position="123"/>
        <end position="150"/>
    </location>
</feature>
<evidence type="ECO:0000313" key="3">
    <source>
        <dbReference type="EMBL" id="WZP14886.1"/>
    </source>
</evidence>
<protein>
    <submittedName>
        <fullName evidence="3">Zinc ribbon domain-containing protein</fullName>
    </submittedName>
</protein>
<accession>A0ABZ2ZT38</accession>
<dbReference type="InterPro" id="IPR013429">
    <property type="entry name" value="Regulatory_FmdB_Zinc_ribbon"/>
</dbReference>
<evidence type="ECO:0000259" key="2">
    <source>
        <dbReference type="SMART" id="SM00834"/>
    </source>
</evidence>
<evidence type="ECO:0000313" key="4">
    <source>
        <dbReference type="Proteomes" id="UP001448858"/>
    </source>
</evidence>
<dbReference type="Proteomes" id="UP001448858">
    <property type="component" value="Chromosome"/>
</dbReference>
<sequence length="150" mass="15665">MILNDYRCAEGHRFEAGVPSMGAPNPDCPACGASSRKLFTAVQVGNAASAGISREAMPRSWNAVGGGHPDAISHWRKRVEEREKVEAKYPELAGDRRPVLAHEGIFSGRPLRAGDDIGTAVRDAGKAAAAQAAAPKAPGAKPSTSGEKHV</sequence>
<gene>
    <name evidence="3" type="ORF">AAE021_11900</name>
</gene>
<reference evidence="3 4" key="1">
    <citation type="submission" date="2024-04" db="EMBL/GenBank/DDBJ databases">
        <title>Arthrobacter sp. from Plains bison fecal sample.</title>
        <authorList>
            <person name="Ruzzini A."/>
        </authorList>
    </citation>
    <scope>NUCLEOTIDE SEQUENCE [LARGE SCALE GENOMIC DNA]</scope>
    <source>
        <strain evidence="3 4">EINP1</strain>
    </source>
</reference>